<dbReference type="GO" id="GO:0008705">
    <property type="term" value="F:methionine synthase activity"/>
    <property type="evidence" value="ECO:0007669"/>
    <property type="project" value="InterPro"/>
</dbReference>
<evidence type="ECO:0000313" key="4">
    <source>
        <dbReference type="Proteomes" id="UP000276010"/>
    </source>
</evidence>
<keyword evidence="1" id="KW-0489">Methyltransferase</keyword>
<sequence length="46" mass="5388">MSRICGCYFTHPSSNYFTLGKIDEEQVLDYANRKGWDEVTTKKLLE</sequence>
<gene>
    <name evidence="3" type="ORF">EIM44_03055</name>
</gene>
<evidence type="ECO:0000313" key="3">
    <source>
        <dbReference type="EMBL" id="RRN04925.1"/>
    </source>
</evidence>
<dbReference type="PROSITE" id="PS50974">
    <property type="entry name" value="ADOMET_ACTIVATION"/>
    <property type="match status" value="1"/>
</dbReference>
<dbReference type="SUPFAM" id="SSF56507">
    <property type="entry name" value="Methionine synthase activation domain-like"/>
    <property type="match status" value="1"/>
</dbReference>
<dbReference type="GO" id="GO:0032259">
    <property type="term" value="P:methylation"/>
    <property type="evidence" value="ECO:0007669"/>
    <property type="project" value="UniProtKB-KW"/>
</dbReference>
<evidence type="ECO:0000259" key="2">
    <source>
        <dbReference type="PROSITE" id="PS50974"/>
    </source>
</evidence>
<feature type="domain" description="AdoMet activation" evidence="2">
    <location>
        <begin position="1"/>
        <end position="46"/>
    </location>
</feature>
<dbReference type="AlphaFoldDB" id="A0A426FJK2"/>
<protein>
    <recommendedName>
        <fullName evidence="2">AdoMet activation domain-containing protein</fullName>
    </recommendedName>
</protein>
<dbReference type="Gene3D" id="3.10.196.10">
    <property type="entry name" value="Vitamin B12-dependent methionine synthase, activation domain"/>
    <property type="match status" value="1"/>
</dbReference>
<dbReference type="InterPro" id="IPR004223">
    <property type="entry name" value="VitB12-dep_Met_synth_activ_dom"/>
</dbReference>
<comment type="caution">
    <text evidence="3">The sequence shown here is derived from an EMBL/GenBank/DDBJ whole genome shotgun (WGS) entry which is preliminary data.</text>
</comment>
<evidence type="ECO:0000256" key="1">
    <source>
        <dbReference type="PROSITE-ProRule" id="PRU00346"/>
    </source>
</evidence>
<proteinExistence type="predicted"/>
<dbReference type="EMBL" id="RRUC01000015">
    <property type="protein sequence ID" value="RRN04925.1"/>
    <property type="molecule type" value="Genomic_DNA"/>
</dbReference>
<dbReference type="Proteomes" id="UP000276010">
    <property type="component" value="Unassembled WGS sequence"/>
</dbReference>
<accession>A0A426FJK2</accession>
<dbReference type="Pfam" id="PF02965">
    <property type="entry name" value="Met_synt_B12"/>
    <property type="match status" value="1"/>
</dbReference>
<reference evidence="3 4" key="1">
    <citation type="submission" date="2018-11" db="EMBL/GenBank/DDBJ databases">
        <title>Whole genome sequence of Bibersteinia trehalosi strain OADDL-BT1 an multidrug resistant pathogen isolate.</title>
        <authorList>
            <person name="Couger M."/>
            <person name="Ramachandran A."/>
        </authorList>
    </citation>
    <scope>NUCLEOTIDE SEQUENCE [LARGE SCALE GENOMIC DNA]</scope>
    <source>
        <strain evidence="3 4">OADDL-BT1</strain>
    </source>
</reference>
<dbReference type="InterPro" id="IPR037010">
    <property type="entry name" value="VitB12-dep_Met_synth_activ_sf"/>
</dbReference>
<name>A0A426FJK2_BIBTR</name>
<keyword evidence="1" id="KW-0808">Transferase</keyword>
<organism evidence="3 4">
    <name type="scientific">Bibersteinia trehalosi</name>
    <name type="common">Pasteurella trehalosi</name>
    <dbReference type="NCBI Taxonomy" id="47735"/>
    <lineage>
        <taxon>Bacteria</taxon>
        <taxon>Pseudomonadati</taxon>
        <taxon>Pseudomonadota</taxon>
        <taxon>Gammaproteobacteria</taxon>
        <taxon>Pasteurellales</taxon>
        <taxon>Pasteurellaceae</taxon>
        <taxon>Bibersteinia</taxon>
    </lineage>
</organism>